<name>A0AAX6M7T4_9PEZI</name>
<evidence type="ECO:0000313" key="1">
    <source>
        <dbReference type="EMBL" id="KAK6948447.1"/>
    </source>
</evidence>
<evidence type="ECO:0000313" key="2">
    <source>
        <dbReference type="Proteomes" id="UP001369815"/>
    </source>
</evidence>
<dbReference type="Proteomes" id="UP001369815">
    <property type="component" value="Unassembled WGS sequence"/>
</dbReference>
<dbReference type="AlphaFoldDB" id="A0AAX6M7T4"/>
<organism evidence="1 2">
    <name type="scientific">Daldinia eschscholtzii</name>
    <dbReference type="NCBI Taxonomy" id="292717"/>
    <lineage>
        <taxon>Eukaryota</taxon>
        <taxon>Fungi</taxon>
        <taxon>Dikarya</taxon>
        <taxon>Ascomycota</taxon>
        <taxon>Pezizomycotina</taxon>
        <taxon>Sordariomycetes</taxon>
        <taxon>Xylariomycetidae</taxon>
        <taxon>Xylariales</taxon>
        <taxon>Hypoxylaceae</taxon>
        <taxon>Daldinia</taxon>
    </lineage>
</organism>
<protein>
    <submittedName>
        <fullName evidence="1">Uncharacterized protein</fullName>
    </submittedName>
</protein>
<reference evidence="1 2" key="1">
    <citation type="journal article" date="2024" name="Front Chem Biol">
        <title>Unveiling the potential of Daldinia eschscholtzii MFLUCC 19-0629 through bioactivity and bioinformatics studies for enhanced sustainable agriculture production.</title>
        <authorList>
            <person name="Brooks S."/>
            <person name="Weaver J.A."/>
            <person name="Klomchit A."/>
            <person name="Alharthi S.A."/>
            <person name="Onlamun T."/>
            <person name="Nurani R."/>
            <person name="Vong T.K."/>
            <person name="Alberti F."/>
            <person name="Greco C."/>
        </authorList>
    </citation>
    <scope>NUCLEOTIDE SEQUENCE [LARGE SCALE GENOMIC DNA]</scope>
    <source>
        <strain evidence="1">MFLUCC 19-0629</strain>
    </source>
</reference>
<gene>
    <name evidence="1" type="ORF">Daesc_010213</name>
</gene>
<keyword evidence="2" id="KW-1185">Reference proteome</keyword>
<proteinExistence type="predicted"/>
<dbReference type="EMBL" id="JBANMG010000010">
    <property type="protein sequence ID" value="KAK6948447.1"/>
    <property type="molecule type" value="Genomic_DNA"/>
</dbReference>
<dbReference type="Gene3D" id="3.80.10.10">
    <property type="entry name" value="Ribonuclease Inhibitor"/>
    <property type="match status" value="1"/>
</dbReference>
<accession>A0AAX6M7T4</accession>
<comment type="caution">
    <text evidence="1">The sequence shown here is derived from an EMBL/GenBank/DDBJ whole genome shotgun (WGS) entry which is preliminary data.</text>
</comment>
<sequence>MLPKAFRSLQLETIRVRTSGLGNAFDSKIRSLGTHKIYKETNLDLFGVYYMNHQSSQLKSLAKLLDSILFALVESGARPRRFEIDTSFPSLDDTDYDILRFPKRDTRPMVSGLEVIQITIKPTYINVPGRHLHRFLSQADHLKTLRITSRISEEFSHWLAAPVSSNDYYMPPPAFTELRECRFSTCKLPMLGLLRLIEKCLNLQVLGLSMIECVDFRQFDDVGLNKDVLIQLLKKIFQSSTHLEFIRLSRFVCKDHPENGDCVAFAGNNAPPRRLFFYEGPNMKEELEAVEMVVRNRLWFDEDGYLLE</sequence>
<dbReference type="InterPro" id="IPR032675">
    <property type="entry name" value="LRR_dom_sf"/>
</dbReference>